<dbReference type="GO" id="GO:0046872">
    <property type="term" value="F:metal ion binding"/>
    <property type="evidence" value="ECO:0007669"/>
    <property type="project" value="UniProtKB-KW"/>
</dbReference>
<evidence type="ECO:0000313" key="9">
    <source>
        <dbReference type="Proteomes" id="UP000033038"/>
    </source>
</evidence>
<gene>
    <name evidence="8" type="ORF">MSBRW_0451</name>
</gene>
<dbReference type="KEGG" id="mbw:MSBRW_0451"/>
<dbReference type="PATRIC" id="fig|1434109.4.peg.544"/>
<evidence type="ECO:0000256" key="2">
    <source>
        <dbReference type="ARBA" id="ARBA00022722"/>
    </source>
</evidence>
<evidence type="ECO:0000313" key="8">
    <source>
        <dbReference type="EMBL" id="AKB49704.1"/>
    </source>
</evidence>
<reference evidence="8 9" key="1">
    <citation type="submission" date="2014-07" db="EMBL/GenBank/DDBJ databases">
        <title>Methanogenic archaea and the global carbon cycle.</title>
        <authorList>
            <person name="Henriksen J.R."/>
            <person name="Luke J."/>
            <person name="Reinhart S."/>
            <person name="Benedict M.N."/>
            <person name="Youngblut N.D."/>
            <person name="Metcalf M.E."/>
            <person name="Whitaker R.J."/>
            <person name="Metcalf W.W."/>
        </authorList>
    </citation>
    <scope>NUCLEOTIDE SEQUENCE [LARGE SCALE GENOMIC DNA]</scope>
    <source>
        <strain evidence="8 9">Wiesmoor</strain>
    </source>
</reference>
<keyword evidence="8" id="KW-0269">Exonuclease</keyword>
<dbReference type="AlphaFoldDB" id="A0A0E3QJP5"/>
<dbReference type="GO" id="GO:0051536">
    <property type="term" value="F:iron-sulfur cluster binding"/>
    <property type="evidence" value="ECO:0007669"/>
    <property type="project" value="UniProtKB-KW"/>
</dbReference>
<protein>
    <submittedName>
        <fullName evidence="8">RecB family exonuclease</fullName>
    </submittedName>
</protein>
<keyword evidence="2" id="KW-0540">Nuclease</keyword>
<dbReference type="GeneID" id="24821860"/>
<dbReference type="InterPro" id="IPR022765">
    <property type="entry name" value="Dna2/Cas4_DUF83"/>
</dbReference>
<keyword evidence="4" id="KW-0378">Hydrolase</keyword>
<keyword evidence="3" id="KW-0479">Metal-binding</keyword>
<dbReference type="RefSeq" id="WP_048136525.1">
    <property type="nucleotide sequence ID" value="NZ_CP009526.1"/>
</dbReference>
<feature type="domain" description="DUF83" evidence="7">
    <location>
        <begin position="185"/>
        <end position="263"/>
    </location>
</feature>
<dbReference type="InterPro" id="IPR011604">
    <property type="entry name" value="PDDEXK-like_dom_sf"/>
</dbReference>
<dbReference type="PANTHER" id="PTHR36531">
    <property type="entry name" value="CRISPR-ASSOCIATED EXONUCLEASE CAS4"/>
    <property type="match status" value="1"/>
</dbReference>
<dbReference type="Pfam" id="PF01930">
    <property type="entry name" value="Cas_Cas4"/>
    <property type="match status" value="1"/>
</dbReference>
<evidence type="ECO:0000259" key="7">
    <source>
        <dbReference type="Pfam" id="PF01930"/>
    </source>
</evidence>
<dbReference type="Gene3D" id="3.90.320.10">
    <property type="match status" value="1"/>
</dbReference>
<evidence type="ECO:0000256" key="1">
    <source>
        <dbReference type="ARBA" id="ARBA00001966"/>
    </source>
</evidence>
<dbReference type="GO" id="GO:0004527">
    <property type="term" value="F:exonuclease activity"/>
    <property type="evidence" value="ECO:0007669"/>
    <property type="project" value="UniProtKB-KW"/>
</dbReference>
<organism evidence="8 9">
    <name type="scientific">Methanosarcina barkeri str. Wiesmoor</name>
    <dbReference type="NCBI Taxonomy" id="1434109"/>
    <lineage>
        <taxon>Archaea</taxon>
        <taxon>Methanobacteriati</taxon>
        <taxon>Methanobacteriota</taxon>
        <taxon>Stenosarchaea group</taxon>
        <taxon>Methanomicrobia</taxon>
        <taxon>Methanosarcinales</taxon>
        <taxon>Methanosarcinaceae</taxon>
        <taxon>Methanosarcina</taxon>
    </lineage>
</organism>
<evidence type="ECO:0000256" key="3">
    <source>
        <dbReference type="ARBA" id="ARBA00022723"/>
    </source>
</evidence>
<evidence type="ECO:0000256" key="6">
    <source>
        <dbReference type="ARBA" id="ARBA00023014"/>
    </source>
</evidence>
<dbReference type="Proteomes" id="UP000033038">
    <property type="component" value="Chromosome"/>
</dbReference>
<evidence type="ECO:0000256" key="5">
    <source>
        <dbReference type="ARBA" id="ARBA00023004"/>
    </source>
</evidence>
<name>A0A0E3QJP5_METBA</name>
<keyword evidence="5" id="KW-0408">Iron</keyword>
<dbReference type="InterPro" id="IPR051827">
    <property type="entry name" value="Cas4_exonuclease"/>
</dbReference>
<dbReference type="EMBL" id="CP009526">
    <property type="protein sequence ID" value="AKB49704.1"/>
    <property type="molecule type" value="Genomic_DNA"/>
</dbReference>
<evidence type="ECO:0000256" key="4">
    <source>
        <dbReference type="ARBA" id="ARBA00022801"/>
    </source>
</evidence>
<dbReference type="HOGENOM" id="CLU_101254_0_0_2"/>
<comment type="cofactor">
    <cofactor evidence="1">
        <name>[4Fe-4S] cluster</name>
        <dbReference type="ChEBI" id="CHEBI:49883"/>
    </cofactor>
</comment>
<dbReference type="PANTHER" id="PTHR36531:SF6">
    <property type="entry name" value="DNA REPLICATION ATP-DEPENDENT HELICASE_NUCLEASE DNA2"/>
    <property type="match status" value="1"/>
</dbReference>
<proteinExistence type="predicted"/>
<keyword evidence="6" id="KW-0411">Iron-sulfur</keyword>
<accession>A0A0E3QJP5</accession>
<sequence>MMSTDSSNKEINVSDLLLYTNCPRRVYFVSRGFELFSEVTASRLERIILKELSLNYPEIVKECSLNADSLHEELEISLSKVCTDLPLLFPRELVGVTKEIYEEGEARARAKLPEITANLLGALEEFGKEPMLAALTPVKTEPFLSSERLNLKGVPSKLVCFEGVQVPSILKPGSCPQHGVWASDRIHAAAFVLLLEAENEKEVPFAFVEYVSFGLLRRVAVRSSDRREVLKICREVKKIKDGIMPERKEEKFCKECNFSEHCVSESSLMSKFF</sequence>